<dbReference type="Gene3D" id="1.25.40.10">
    <property type="entry name" value="Tetratricopeptide repeat domain"/>
    <property type="match status" value="2"/>
</dbReference>
<dbReference type="Proteomes" id="UP001486207">
    <property type="component" value="Unassembled WGS sequence"/>
</dbReference>
<proteinExistence type="predicted"/>
<dbReference type="SUPFAM" id="SSF52540">
    <property type="entry name" value="P-loop containing nucleoside triphosphate hydrolases"/>
    <property type="match status" value="1"/>
</dbReference>
<organism evidence="3 4">
    <name type="scientific">Streptomyces lanatus</name>
    <dbReference type="NCBI Taxonomy" id="66900"/>
    <lineage>
        <taxon>Bacteria</taxon>
        <taxon>Bacillati</taxon>
        <taxon>Actinomycetota</taxon>
        <taxon>Actinomycetes</taxon>
        <taxon>Kitasatosporales</taxon>
        <taxon>Streptomycetaceae</taxon>
        <taxon>Streptomyces</taxon>
    </lineage>
</organism>
<dbReference type="InterPro" id="IPR041664">
    <property type="entry name" value="AAA_16"/>
</dbReference>
<dbReference type="InterPro" id="IPR027417">
    <property type="entry name" value="P-loop_NTPase"/>
</dbReference>
<dbReference type="Gene3D" id="3.40.50.300">
    <property type="entry name" value="P-loop containing nucleotide triphosphate hydrolases"/>
    <property type="match status" value="1"/>
</dbReference>
<dbReference type="RefSeq" id="WP_190072195.1">
    <property type="nucleotide sequence ID" value="NZ_BNBM01000009.1"/>
</dbReference>
<dbReference type="SUPFAM" id="SSF48452">
    <property type="entry name" value="TPR-like"/>
    <property type="match status" value="3"/>
</dbReference>
<evidence type="ECO:0000313" key="4">
    <source>
        <dbReference type="Proteomes" id="UP001486207"/>
    </source>
</evidence>
<feature type="domain" description="Orc1-like AAA ATPase" evidence="2">
    <location>
        <begin position="22"/>
        <end position="155"/>
    </location>
</feature>
<dbReference type="EMBL" id="JBEPFB010000009">
    <property type="protein sequence ID" value="MER7375218.1"/>
    <property type="molecule type" value="Genomic_DNA"/>
</dbReference>
<evidence type="ECO:0000313" key="3">
    <source>
        <dbReference type="EMBL" id="MER7375218.1"/>
    </source>
</evidence>
<dbReference type="Pfam" id="PF13374">
    <property type="entry name" value="TPR_10"/>
    <property type="match status" value="1"/>
</dbReference>
<comment type="caution">
    <text evidence="3">The sequence shown here is derived from an EMBL/GenBank/DDBJ whole genome shotgun (WGS) entry which is preliminary data.</text>
</comment>
<dbReference type="PRINTS" id="PR00364">
    <property type="entry name" value="DISEASERSIST"/>
</dbReference>
<evidence type="ECO:0000256" key="1">
    <source>
        <dbReference type="SAM" id="MobiDB-lite"/>
    </source>
</evidence>
<keyword evidence="4" id="KW-1185">Reference proteome</keyword>
<dbReference type="Pfam" id="PF13191">
    <property type="entry name" value="AAA_16"/>
    <property type="match status" value="1"/>
</dbReference>
<name>A0ABV1XUE2_9ACTN</name>
<dbReference type="InterPro" id="IPR019734">
    <property type="entry name" value="TPR_rpt"/>
</dbReference>
<reference evidence="3 4" key="1">
    <citation type="submission" date="2024-06" db="EMBL/GenBank/DDBJ databases">
        <title>The Natural Products Discovery Center: Release of the First 8490 Sequenced Strains for Exploring Actinobacteria Biosynthetic Diversity.</title>
        <authorList>
            <person name="Kalkreuter E."/>
            <person name="Kautsar S.A."/>
            <person name="Yang D."/>
            <person name="Bader C.D."/>
            <person name="Teijaro C.N."/>
            <person name="Fluegel L."/>
            <person name="Davis C.M."/>
            <person name="Simpson J.R."/>
            <person name="Lauterbach L."/>
            <person name="Steele A.D."/>
            <person name="Gui C."/>
            <person name="Meng S."/>
            <person name="Li G."/>
            <person name="Viehrig K."/>
            <person name="Ye F."/>
            <person name="Su P."/>
            <person name="Kiefer A.F."/>
            <person name="Nichols A."/>
            <person name="Cepeda A.J."/>
            <person name="Yan W."/>
            <person name="Fan B."/>
            <person name="Jiang Y."/>
            <person name="Adhikari A."/>
            <person name="Zheng C.-J."/>
            <person name="Schuster L."/>
            <person name="Cowan T.M."/>
            <person name="Smanski M.J."/>
            <person name="Chevrette M.G."/>
            <person name="De Carvalho L.P.S."/>
            <person name="Shen B."/>
        </authorList>
    </citation>
    <scope>NUCLEOTIDE SEQUENCE [LARGE SCALE GENOMIC DNA]</scope>
    <source>
        <strain evidence="3 4">NPDC000155</strain>
    </source>
</reference>
<dbReference type="PANTHER" id="PTHR47691">
    <property type="entry name" value="REGULATOR-RELATED"/>
    <property type="match status" value="1"/>
</dbReference>
<sequence length="851" mass="90884">MDVIPETPPAMAGLPVRTAADLIGREAQLGELLDLLNPSRASQHQGPLSAVVTGLAGVGKTELVLHVAAQAHSERGWFPGGVLFVDVFGYDRDLRLSPDRVLGTWLRALGVADADIPADPLARVALYRSVLSAHAERGRRVLVVIDNASHADQVTPLLPGDGHNAALITSRHTLDVGALLCDLDVLAPDAAVALIRGTLQHSRGPHDTRVDDEPGPAARIAEYCGRLPLALQICAALLADTPTRPLDSLAESLADAHRRLDHLTREDRAVRAAFDLSHRHLERVSPAHARLFRLLPLNPGPEFATPGAARLCDTDEARTGIMLQDLARAHLVEPARTWGRWRQHDLVRLYADELGRARTDADQSEAALGRLLEYYAGTAAAADTHLVDRPGQSPAPSFRDRSEAMSWLDAELPNLLGAAAFATGQGHPHVTMALAASLTEFCALRLHFMEMTLLAAVALPAHRLVGDIAGEGGAQFLLGISVLLPGRPQEAVEPFRTAAALFREAGAGQGEARALSFLAIALSAAGHPAEAEEAHQRSLAVHRETGDRGGEGRATGAHALRLAERGEHDQALLSLREGLSICREAGDRFGEGRLLGMIGMVQGRAGREEQGVKSLEQAAAVFRELGERRVEGEILGDLGEALTRMGRLTQAVPALEAAAACFEETGNRLGKRRLLAALGTARLGLGRNDEAVDALREAIACEHEYDDEHQAVLLDGLGAALLATGHYEEAVDRLRQSLASSREAGDRDLEAESLNRLGLALGRTGRGEDASAAFRQAIALFRSFGDGAREAIALTNFGAHLLASGRPDEALPQLHQALALCEETGDDSTEPVATRLLTEARRRTRRTGPAR</sequence>
<dbReference type="Pfam" id="PF13424">
    <property type="entry name" value="TPR_12"/>
    <property type="match status" value="3"/>
</dbReference>
<feature type="region of interest" description="Disordered" evidence="1">
    <location>
        <begin position="824"/>
        <end position="851"/>
    </location>
</feature>
<evidence type="ECO:0000259" key="2">
    <source>
        <dbReference type="Pfam" id="PF13191"/>
    </source>
</evidence>
<dbReference type="SMART" id="SM00028">
    <property type="entry name" value="TPR"/>
    <property type="match status" value="8"/>
</dbReference>
<accession>A0ABV1XUE2</accession>
<feature type="compositionally biased region" description="Basic residues" evidence="1">
    <location>
        <begin position="842"/>
        <end position="851"/>
    </location>
</feature>
<protein>
    <submittedName>
        <fullName evidence="3">Tetratricopeptide repeat protein</fullName>
    </submittedName>
</protein>
<gene>
    <name evidence="3" type="ORF">ABT384_21540</name>
</gene>
<dbReference type="PANTHER" id="PTHR47691:SF3">
    <property type="entry name" value="HTH-TYPE TRANSCRIPTIONAL REGULATOR RV0890C-RELATED"/>
    <property type="match status" value="1"/>
</dbReference>
<dbReference type="InterPro" id="IPR011990">
    <property type="entry name" value="TPR-like_helical_dom_sf"/>
</dbReference>